<sequence length="92" mass="9884">MAKQYAVELGAKEDMTFQDLAAFLMGPKAGGVVAVVICVCELCFCSGFIIVCLDNFGKAEPGVSREAMVLVLTPVLVGLGQIKWLPELCIFR</sequence>
<evidence type="ECO:0000256" key="1">
    <source>
        <dbReference type="ARBA" id="ARBA00004370"/>
    </source>
</evidence>
<keyword evidence="2 5" id="KW-0812">Transmembrane</keyword>
<dbReference type="InterPro" id="IPR013057">
    <property type="entry name" value="AA_transpt_TM"/>
</dbReference>
<dbReference type="Pfam" id="PF01490">
    <property type="entry name" value="Aa_trans"/>
    <property type="match status" value="1"/>
</dbReference>
<feature type="domain" description="Amino acid transporter transmembrane" evidence="6">
    <location>
        <begin position="10"/>
        <end position="88"/>
    </location>
</feature>
<dbReference type="Proteomes" id="UP001165082">
    <property type="component" value="Unassembled WGS sequence"/>
</dbReference>
<comment type="subcellular location">
    <subcellularLocation>
        <location evidence="1">Membrane</location>
    </subcellularLocation>
</comment>
<accession>A0A9W6ZB97</accession>
<dbReference type="EMBL" id="BRXZ01000551">
    <property type="protein sequence ID" value="GMH46990.1"/>
    <property type="molecule type" value="Genomic_DNA"/>
</dbReference>
<evidence type="ECO:0000256" key="2">
    <source>
        <dbReference type="ARBA" id="ARBA00022692"/>
    </source>
</evidence>
<evidence type="ECO:0000259" key="6">
    <source>
        <dbReference type="Pfam" id="PF01490"/>
    </source>
</evidence>
<evidence type="ECO:0000313" key="7">
    <source>
        <dbReference type="EMBL" id="GMH46990.1"/>
    </source>
</evidence>
<dbReference type="AlphaFoldDB" id="A0A9W6ZB97"/>
<keyword evidence="3 5" id="KW-1133">Transmembrane helix</keyword>
<evidence type="ECO:0000256" key="5">
    <source>
        <dbReference type="SAM" id="Phobius"/>
    </source>
</evidence>
<keyword evidence="4 5" id="KW-0472">Membrane</keyword>
<protein>
    <recommendedName>
        <fullName evidence="6">Amino acid transporter transmembrane domain-containing protein</fullName>
    </recommendedName>
</protein>
<gene>
    <name evidence="7" type="ORF">TrRE_jg8106</name>
</gene>
<organism evidence="7 8">
    <name type="scientific">Triparma retinervis</name>
    <dbReference type="NCBI Taxonomy" id="2557542"/>
    <lineage>
        <taxon>Eukaryota</taxon>
        <taxon>Sar</taxon>
        <taxon>Stramenopiles</taxon>
        <taxon>Ochrophyta</taxon>
        <taxon>Bolidophyceae</taxon>
        <taxon>Parmales</taxon>
        <taxon>Triparmaceae</taxon>
        <taxon>Triparma</taxon>
    </lineage>
</organism>
<reference evidence="7" key="1">
    <citation type="submission" date="2022-07" db="EMBL/GenBank/DDBJ databases">
        <title>Genome analysis of Parmales, a sister group of diatoms, reveals the evolutionary specialization of diatoms from phago-mixotrophs to photoautotrophs.</title>
        <authorList>
            <person name="Ban H."/>
            <person name="Sato S."/>
            <person name="Yoshikawa S."/>
            <person name="Kazumasa Y."/>
            <person name="Nakamura Y."/>
            <person name="Ichinomiya M."/>
            <person name="Saitoh K."/>
            <person name="Sato N."/>
            <person name="Blanc-Mathieu R."/>
            <person name="Endo H."/>
            <person name="Kuwata A."/>
            <person name="Ogata H."/>
        </authorList>
    </citation>
    <scope>NUCLEOTIDE SEQUENCE</scope>
</reference>
<evidence type="ECO:0000313" key="8">
    <source>
        <dbReference type="Proteomes" id="UP001165082"/>
    </source>
</evidence>
<evidence type="ECO:0000256" key="3">
    <source>
        <dbReference type="ARBA" id="ARBA00022989"/>
    </source>
</evidence>
<dbReference type="GO" id="GO:0016020">
    <property type="term" value="C:membrane"/>
    <property type="evidence" value="ECO:0007669"/>
    <property type="project" value="UniProtKB-SubCell"/>
</dbReference>
<keyword evidence="8" id="KW-1185">Reference proteome</keyword>
<feature type="transmembrane region" description="Helical" evidence="5">
    <location>
        <begin position="32"/>
        <end position="56"/>
    </location>
</feature>
<comment type="caution">
    <text evidence="7">The sequence shown here is derived from an EMBL/GenBank/DDBJ whole genome shotgun (WGS) entry which is preliminary data.</text>
</comment>
<name>A0A9W6ZB97_9STRA</name>
<proteinExistence type="predicted"/>
<evidence type="ECO:0000256" key="4">
    <source>
        <dbReference type="ARBA" id="ARBA00023136"/>
    </source>
</evidence>